<proteinExistence type="predicted"/>
<protein>
    <submittedName>
        <fullName evidence="2">Secreted protein</fullName>
    </submittedName>
</protein>
<evidence type="ECO:0000313" key="2">
    <source>
        <dbReference type="WBParaSite" id="ALUE_0000140001-mRNA-1"/>
    </source>
</evidence>
<sequence>MLNKNCHLRKAAWFVGCSIGKGCGNRQRAVTQVKSNFPLPREARHTEWMTPKYTTQCIASIPIDDSDI</sequence>
<dbReference type="AlphaFoldDB" id="A0A0M3HIQ5"/>
<name>A0A0M3HIQ5_ASCLU</name>
<evidence type="ECO:0000313" key="1">
    <source>
        <dbReference type="Proteomes" id="UP000036681"/>
    </source>
</evidence>
<dbReference type="Proteomes" id="UP000036681">
    <property type="component" value="Unplaced"/>
</dbReference>
<keyword evidence="1" id="KW-1185">Reference proteome</keyword>
<dbReference type="WBParaSite" id="ALUE_0000140001-mRNA-1">
    <property type="protein sequence ID" value="ALUE_0000140001-mRNA-1"/>
    <property type="gene ID" value="ALUE_0000140001"/>
</dbReference>
<reference evidence="2" key="1">
    <citation type="submission" date="2017-02" db="UniProtKB">
        <authorList>
            <consortium name="WormBaseParasite"/>
        </authorList>
    </citation>
    <scope>IDENTIFICATION</scope>
</reference>
<accession>A0A0M3HIQ5</accession>
<organism evidence="1 2">
    <name type="scientific">Ascaris lumbricoides</name>
    <name type="common">Giant roundworm</name>
    <dbReference type="NCBI Taxonomy" id="6252"/>
    <lineage>
        <taxon>Eukaryota</taxon>
        <taxon>Metazoa</taxon>
        <taxon>Ecdysozoa</taxon>
        <taxon>Nematoda</taxon>
        <taxon>Chromadorea</taxon>
        <taxon>Rhabditida</taxon>
        <taxon>Spirurina</taxon>
        <taxon>Ascaridomorpha</taxon>
        <taxon>Ascaridoidea</taxon>
        <taxon>Ascarididae</taxon>
        <taxon>Ascaris</taxon>
    </lineage>
</organism>